<protein>
    <submittedName>
        <fullName evidence="3">MazG family protein</fullName>
    </submittedName>
</protein>
<dbReference type="AlphaFoldDB" id="A0A7J5BAX6"/>
<dbReference type="PANTHER" id="PTHR30522">
    <property type="entry name" value="NUCLEOSIDE TRIPHOSPHATE PYROPHOSPHOHYDROLASE"/>
    <property type="match status" value="1"/>
</dbReference>
<feature type="domain" description="NTP pyrophosphohydrolase MazG-like" evidence="2">
    <location>
        <begin position="34"/>
        <end position="107"/>
    </location>
</feature>
<feature type="compositionally biased region" description="Polar residues" evidence="1">
    <location>
        <begin position="230"/>
        <end position="240"/>
    </location>
</feature>
<dbReference type="InterPro" id="IPR004518">
    <property type="entry name" value="MazG-like_dom"/>
</dbReference>
<dbReference type="GO" id="GO:0006203">
    <property type="term" value="P:dGTP catabolic process"/>
    <property type="evidence" value="ECO:0007669"/>
    <property type="project" value="TreeGrafter"/>
</dbReference>
<organism evidence="3 4">
    <name type="scientific">Gulosibacter chungangensis</name>
    <dbReference type="NCBI Taxonomy" id="979746"/>
    <lineage>
        <taxon>Bacteria</taxon>
        <taxon>Bacillati</taxon>
        <taxon>Actinomycetota</taxon>
        <taxon>Actinomycetes</taxon>
        <taxon>Micrococcales</taxon>
        <taxon>Microbacteriaceae</taxon>
        <taxon>Gulosibacter</taxon>
    </lineage>
</organism>
<dbReference type="GO" id="GO:0046076">
    <property type="term" value="P:dTTP catabolic process"/>
    <property type="evidence" value="ECO:0007669"/>
    <property type="project" value="TreeGrafter"/>
</dbReference>
<gene>
    <name evidence="3" type="ORF">F8O05_08510</name>
</gene>
<proteinExistence type="predicted"/>
<evidence type="ECO:0000313" key="3">
    <source>
        <dbReference type="EMBL" id="KAB1643249.1"/>
    </source>
</evidence>
<evidence type="ECO:0000256" key="1">
    <source>
        <dbReference type="SAM" id="MobiDB-lite"/>
    </source>
</evidence>
<dbReference type="PANTHER" id="PTHR30522:SF0">
    <property type="entry name" value="NUCLEOSIDE TRIPHOSPHATE PYROPHOSPHOHYDROLASE"/>
    <property type="match status" value="1"/>
</dbReference>
<dbReference type="GO" id="GO:0046061">
    <property type="term" value="P:dATP catabolic process"/>
    <property type="evidence" value="ECO:0007669"/>
    <property type="project" value="TreeGrafter"/>
</dbReference>
<reference evidence="3 4" key="1">
    <citation type="submission" date="2019-09" db="EMBL/GenBank/DDBJ databases">
        <title>Phylogeny of genus Pseudoclavibacter and closely related genus.</title>
        <authorList>
            <person name="Li Y."/>
        </authorList>
    </citation>
    <scope>NUCLEOTIDE SEQUENCE [LARGE SCALE GENOMIC DNA]</scope>
    <source>
        <strain evidence="3 4">KCTC 13959</strain>
    </source>
</reference>
<dbReference type="GO" id="GO:0046081">
    <property type="term" value="P:dUTP catabolic process"/>
    <property type="evidence" value="ECO:0007669"/>
    <property type="project" value="TreeGrafter"/>
</dbReference>
<feature type="region of interest" description="Disordered" evidence="1">
    <location>
        <begin position="221"/>
        <end position="240"/>
    </location>
</feature>
<keyword evidence="4" id="KW-1185">Reference proteome</keyword>
<evidence type="ECO:0000259" key="2">
    <source>
        <dbReference type="Pfam" id="PF03819"/>
    </source>
</evidence>
<dbReference type="NCBIfam" id="TIGR00444">
    <property type="entry name" value="mazG"/>
    <property type="match status" value="1"/>
</dbReference>
<dbReference type="GO" id="GO:0006950">
    <property type="term" value="P:response to stress"/>
    <property type="evidence" value="ECO:0007669"/>
    <property type="project" value="UniProtKB-ARBA"/>
</dbReference>
<name>A0A7J5BAX6_9MICO</name>
<dbReference type="InterPro" id="IPR011551">
    <property type="entry name" value="NTP_PyrPHydrolase_MazG"/>
</dbReference>
<dbReference type="Gene3D" id="1.10.287.1080">
    <property type="entry name" value="MazG-like"/>
    <property type="match status" value="2"/>
</dbReference>
<dbReference type="SUPFAM" id="SSF101386">
    <property type="entry name" value="all-alpha NTP pyrophosphatases"/>
    <property type="match status" value="1"/>
</dbReference>
<dbReference type="FunFam" id="1.10.287.1080:FF:000001">
    <property type="entry name" value="Nucleoside triphosphate pyrophosphohydrolase"/>
    <property type="match status" value="1"/>
</dbReference>
<dbReference type="Pfam" id="PF03819">
    <property type="entry name" value="MazG"/>
    <property type="match status" value="1"/>
</dbReference>
<dbReference type="OrthoDB" id="9808939at2"/>
<dbReference type="GO" id="GO:0046047">
    <property type="term" value="P:TTP catabolic process"/>
    <property type="evidence" value="ECO:0007669"/>
    <property type="project" value="TreeGrafter"/>
</dbReference>
<dbReference type="Proteomes" id="UP000433493">
    <property type="component" value="Unassembled WGS sequence"/>
</dbReference>
<evidence type="ECO:0000313" key="4">
    <source>
        <dbReference type="Proteomes" id="UP000433493"/>
    </source>
</evidence>
<dbReference type="InterPro" id="IPR048015">
    <property type="entry name" value="NTP-PPase_MazG-like_N"/>
</dbReference>
<dbReference type="RefSeq" id="WP_158052298.1">
    <property type="nucleotide sequence ID" value="NZ_WBKB01000004.1"/>
</dbReference>
<accession>A0A7J5BAX6</accession>
<dbReference type="GO" id="GO:0047429">
    <property type="term" value="F:nucleoside triphosphate diphosphatase activity"/>
    <property type="evidence" value="ECO:0007669"/>
    <property type="project" value="TreeGrafter"/>
</dbReference>
<dbReference type="EMBL" id="WBKB01000004">
    <property type="protein sequence ID" value="KAB1643249.1"/>
    <property type="molecule type" value="Genomic_DNA"/>
</dbReference>
<dbReference type="CDD" id="cd11528">
    <property type="entry name" value="NTP-PPase_MazG_Nterm"/>
    <property type="match status" value="1"/>
</dbReference>
<sequence length="240" mass="26523">MQAPADHQHTELLALAELMRRFRGEQGCAWHEQQTHESLVPYLTEEAAEVIDAIEHGTAADLREELGDLLFQVLFHADIAEAAGEFSLEDVAREQTAKLRYRNPHVFGDQPTRDVEEIIRLWQARKAEQKRDRSSVLDGISHAMPALALAAKVLGRAEEVGLDVSPEALSCPQQSDAGEQEIPEESKFGDALLVTVAAGRAAEFDAERALRGAIRRLEERIRETEDSATEEANCSSDDGS</sequence>
<dbReference type="GO" id="GO:0046052">
    <property type="term" value="P:UTP catabolic process"/>
    <property type="evidence" value="ECO:0007669"/>
    <property type="project" value="TreeGrafter"/>
</dbReference>
<comment type="caution">
    <text evidence="3">The sequence shown here is derived from an EMBL/GenBank/DDBJ whole genome shotgun (WGS) entry which is preliminary data.</text>
</comment>